<evidence type="ECO:0000256" key="2">
    <source>
        <dbReference type="ARBA" id="ARBA00022729"/>
    </source>
</evidence>
<dbReference type="Pfam" id="PF00008">
    <property type="entry name" value="EGF"/>
    <property type="match status" value="3"/>
</dbReference>
<evidence type="ECO:0000259" key="7">
    <source>
        <dbReference type="PROSITE" id="PS50026"/>
    </source>
</evidence>
<proteinExistence type="predicted"/>
<dbReference type="Proteomes" id="UP000314294">
    <property type="component" value="Unassembled WGS sequence"/>
</dbReference>
<dbReference type="InterPro" id="IPR000152">
    <property type="entry name" value="EGF-type_Asp/Asn_hydroxyl_site"/>
</dbReference>
<keyword evidence="3" id="KW-0677">Repeat</keyword>
<feature type="domain" description="EGF-like" evidence="7">
    <location>
        <begin position="97"/>
        <end position="137"/>
    </location>
</feature>
<comment type="caution">
    <text evidence="6">Lacks conserved residue(s) required for the propagation of feature annotation.</text>
</comment>
<dbReference type="InterPro" id="IPR049883">
    <property type="entry name" value="NOTCH1_EGF-like"/>
</dbReference>
<dbReference type="SUPFAM" id="SSF57196">
    <property type="entry name" value="EGF/Laminin"/>
    <property type="match status" value="1"/>
</dbReference>
<keyword evidence="9" id="KW-1185">Reference proteome</keyword>
<dbReference type="InterPro" id="IPR001881">
    <property type="entry name" value="EGF-like_Ca-bd_dom"/>
</dbReference>
<dbReference type="GO" id="GO:0007157">
    <property type="term" value="P:heterophilic cell-cell adhesion via plasma membrane cell adhesion molecules"/>
    <property type="evidence" value="ECO:0007669"/>
    <property type="project" value="TreeGrafter"/>
</dbReference>
<dbReference type="AlphaFoldDB" id="A0A4Z2FBA0"/>
<keyword evidence="1 6" id="KW-0245">EGF-like domain</keyword>
<feature type="domain" description="EGF-like" evidence="7">
    <location>
        <begin position="176"/>
        <end position="213"/>
    </location>
</feature>
<feature type="disulfide bond" evidence="6">
    <location>
        <begin position="203"/>
        <end position="212"/>
    </location>
</feature>
<dbReference type="GO" id="GO:0005509">
    <property type="term" value="F:calcium ion binding"/>
    <property type="evidence" value="ECO:0007669"/>
    <property type="project" value="InterPro"/>
</dbReference>
<dbReference type="PROSITE" id="PS01186">
    <property type="entry name" value="EGF_2"/>
    <property type="match status" value="3"/>
</dbReference>
<dbReference type="CDD" id="cd00054">
    <property type="entry name" value="EGF_CA"/>
    <property type="match status" value="2"/>
</dbReference>
<protein>
    <submittedName>
        <fullName evidence="8">Neurogenic locus notch 3</fullName>
    </submittedName>
</protein>
<feature type="domain" description="EGF-like" evidence="7">
    <location>
        <begin position="138"/>
        <end position="174"/>
    </location>
</feature>
<feature type="domain" description="EGF-like" evidence="7">
    <location>
        <begin position="215"/>
        <end position="253"/>
    </location>
</feature>
<dbReference type="EMBL" id="SRLO01001369">
    <property type="protein sequence ID" value="TNN38459.1"/>
    <property type="molecule type" value="Genomic_DNA"/>
</dbReference>
<dbReference type="SMART" id="SM00179">
    <property type="entry name" value="EGF_CA"/>
    <property type="match status" value="4"/>
</dbReference>
<feature type="disulfide bond" evidence="6">
    <location>
        <begin position="127"/>
        <end position="136"/>
    </location>
</feature>
<keyword evidence="5" id="KW-0325">Glycoprotein</keyword>
<dbReference type="PROSITE" id="PS01187">
    <property type="entry name" value="EGF_CA"/>
    <property type="match status" value="1"/>
</dbReference>
<keyword evidence="2" id="KW-0732">Signal</keyword>
<dbReference type="PROSITE" id="PS00010">
    <property type="entry name" value="ASX_HYDROXYL"/>
    <property type="match status" value="2"/>
</dbReference>
<keyword evidence="4 6" id="KW-1015">Disulfide bond</keyword>
<evidence type="ECO:0000313" key="8">
    <source>
        <dbReference type="EMBL" id="TNN38459.1"/>
    </source>
</evidence>
<dbReference type="GO" id="GO:0032991">
    <property type="term" value="C:protein-containing complex"/>
    <property type="evidence" value="ECO:0007669"/>
    <property type="project" value="TreeGrafter"/>
</dbReference>
<dbReference type="Pfam" id="PF07645">
    <property type="entry name" value="EGF_CA"/>
    <property type="match status" value="1"/>
</dbReference>
<dbReference type="Gene3D" id="2.10.25.10">
    <property type="entry name" value="Laminin"/>
    <property type="match status" value="4"/>
</dbReference>
<reference evidence="8 9" key="1">
    <citation type="submission" date="2019-03" db="EMBL/GenBank/DDBJ databases">
        <title>First draft genome of Liparis tanakae, snailfish: a comprehensive survey of snailfish specific genes.</title>
        <authorList>
            <person name="Kim W."/>
            <person name="Song I."/>
            <person name="Jeong J.-H."/>
            <person name="Kim D."/>
            <person name="Kim S."/>
            <person name="Ryu S."/>
            <person name="Song J.Y."/>
            <person name="Lee S.K."/>
        </authorList>
    </citation>
    <scope>NUCLEOTIDE SEQUENCE [LARGE SCALE GENOMIC DNA]</scope>
    <source>
        <tissue evidence="8">Muscle</tissue>
    </source>
</reference>
<dbReference type="InterPro" id="IPR009030">
    <property type="entry name" value="Growth_fac_rcpt_cys_sf"/>
</dbReference>
<dbReference type="GO" id="GO:0005886">
    <property type="term" value="C:plasma membrane"/>
    <property type="evidence" value="ECO:0007669"/>
    <property type="project" value="TreeGrafter"/>
</dbReference>
<dbReference type="PROSITE" id="PS00022">
    <property type="entry name" value="EGF_1"/>
    <property type="match status" value="3"/>
</dbReference>
<evidence type="ECO:0000256" key="4">
    <source>
        <dbReference type="ARBA" id="ARBA00023157"/>
    </source>
</evidence>
<dbReference type="GO" id="GO:0045197">
    <property type="term" value="P:establishment or maintenance of epithelial cell apical/basal polarity"/>
    <property type="evidence" value="ECO:0007669"/>
    <property type="project" value="TreeGrafter"/>
</dbReference>
<dbReference type="InterPro" id="IPR051022">
    <property type="entry name" value="Notch_Cell-Fate_Det"/>
</dbReference>
<dbReference type="PROSITE" id="PS50026">
    <property type="entry name" value="EGF_3"/>
    <property type="match status" value="4"/>
</dbReference>
<dbReference type="FunFam" id="2.10.25.10:FF:000151">
    <property type="entry name" value="FAT atypical cadherin 4"/>
    <property type="match status" value="1"/>
</dbReference>
<name>A0A4Z2FBA0_9TELE</name>
<dbReference type="SMART" id="SM00181">
    <property type="entry name" value="EGF"/>
    <property type="match status" value="4"/>
</dbReference>
<comment type="caution">
    <text evidence="8">The sequence shown here is derived from an EMBL/GenBank/DDBJ whole genome shotgun (WGS) entry which is preliminary data.</text>
</comment>
<dbReference type="InterPro" id="IPR000742">
    <property type="entry name" value="EGF"/>
</dbReference>
<gene>
    <name evidence="8" type="primary">NOTCH3_1</name>
    <name evidence="8" type="ORF">EYF80_051361</name>
</gene>
<dbReference type="OrthoDB" id="283575at2759"/>
<evidence type="ECO:0000313" key="9">
    <source>
        <dbReference type="Proteomes" id="UP000314294"/>
    </source>
</evidence>
<sequence length="258" mass="28027">MKRPSLSFIGSRRSSGAGLLFLSVLKDLLLICSTRFLKGQKSTLNMIQGPLRNNSPHLPSTSATPGQISHLFPSKPSKNSQEERTCRLGFIGPLCHHTDPCHRSPCLNGAACKSQVVNGIPQYTCVCQRGFRGQDCSLIDACATSPCANGARCANWNNHYNCSCPPGFQGKNCRNDIEECRKPGACLNAGLCVNTHGSFRCQCQPGYSGRTCEVSTLPCAPSQCLNGGTCRQTGDHSYECACLPGRIAFYQCNRWIDR</sequence>
<dbReference type="FunFam" id="2.10.25.10:FF:000173">
    <property type="entry name" value="Neurogenic locus notch protein 2"/>
    <property type="match status" value="1"/>
</dbReference>
<dbReference type="InterPro" id="IPR018097">
    <property type="entry name" value="EGF_Ca-bd_CS"/>
</dbReference>
<feature type="disulfide bond" evidence="6">
    <location>
        <begin position="164"/>
        <end position="173"/>
    </location>
</feature>
<dbReference type="PANTHER" id="PTHR24049:SF22">
    <property type="entry name" value="DROSOPHILA CRUMBS HOMOLOG"/>
    <property type="match status" value="1"/>
</dbReference>
<evidence type="ECO:0000256" key="3">
    <source>
        <dbReference type="ARBA" id="ARBA00022737"/>
    </source>
</evidence>
<evidence type="ECO:0000256" key="1">
    <source>
        <dbReference type="ARBA" id="ARBA00022536"/>
    </source>
</evidence>
<evidence type="ECO:0000256" key="5">
    <source>
        <dbReference type="ARBA" id="ARBA00023180"/>
    </source>
</evidence>
<dbReference type="PANTHER" id="PTHR24049">
    <property type="entry name" value="CRUMBS FAMILY MEMBER"/>
    <property type="match status" value="1"/>
</dbReference>
<dbReference type="FunFam" id="2.10.25.10:FF:000446">
    <property type="entry name" value="neurogenic locus notch homolog protein 3"/>
    <property type="match status" value="1"/>
</dbReference>
<organism evidence="8 9">
    <name type="scientific">Liparis tanakae</name>
    <name type="common">Tanaka's snailfish</name>
    <dbReference type="NCBI Taxonomy" id="230148"/>
    <lineage>
        <taxon>Eukaryota</taxon>
        <taxon>Metazoa</taxon>
        <taxon>Chordata</taxon>
        <taxon>Craniata</taxon>
        <taxon>Vertebrata</taxon>
        <taxon>Euteleostomi</taxon>
        <taxon>Actinopterygii</taxon>
        <taxon>Neopterygii</taxon>
        <taxon>Teleostei</taxon>
        <taxon>Neoteleostei</taxon>
        <taxon>Acanthomorphata</taxon>
        <taxon>Eupercaria</taxon>
        <taxon>Perciformes</taxon>
        <taxon>Cottioidei</taxon>
        <taxon>Cottales</taxon>
        <taxon>Liparidae</taxon>
        <taxon>Liparis</taxon>
    </lineage>
</organism>
<dbReference type="SUPFAM" id="SSF57184">
    <property type="entry name" value="Growth factor receptor domain"/>
    <property type="match status" value="1"/>
</dbReference>
<evidence type="ECO:0000256" key="6">
    <source>
        <dbReference type="PROSITE-ProRule" id="PRU00076"/>
    </source>
</evidence>
<accession>A0A4Z2FBA0</accession>